<keyword evidence="14" id="KW-1185">Reference proteome</keyword>
<evidence type="ECO:0000256" key="2">
    <source>
        <dbReference type="ARBA" id="ARBA00010559"/>
    </source>
</evidence>
<keyword evidence="6 11" id="KW-0698">rRNA processing</keyword>
<protein>
    <recommendedName>
        <fullName evidence="4 11">U3 small nucleolar RNA-associated protein 10</fullName>
    </recommendedName>
</protein>
<dbReference type="Gene3D" id="1.25.10.10">
    <property type="entry name" value="Leucine-rich Repeat Variant"/>
    <property type="match status" value="3"/>
</dbReference>
<dbReference type="Pfam" id="PF12397">
    <property type="entry name" value="U3snoRNP10"/>
    <property type="match status" value="1"/>
</dbReference>
<dbReference type="InterPro" id="IPR000357">
    <property type="entry name" value="HEAT"/>
</dbReference>
<evidence type="ECO:0000259" key="12">
    <source>
        <dbReference type="SMART" id="SM01036"/>
    </source>
</evidence>
<dbReference type="PANTHER" id="PTHR13457">
    <property type="entry name" value="BAP28"/>
    <property type="match status" value="1"/>
</dbReference>
<dbReference type="SMART" id="SM01036">
    <property type="entry name" value="BP28CT"/>
    <property type="match status" value="1"/>
</dbReference>
<dbReference type="GO" id="GO:0032040">
    <property type="term" value="C:small-subunit processome"/>
    <property type="evidence" value="ECO:0007669"/>
    <property type="project" value="TreeGrafter"/>
</dbReference>
<organism evidence="13 14">
    <name type="scientific">Delitschia confertaspora ATCC 74209</name>
    <dbReference type="NCBI Taxonomy" id="1513339"/>
    <lineage>
        <taxon>Eukaryota</taxon>
        <taxon>Fungi</taxon>
        <taxon>Dikarya</taxon>
        <taxon>Ascomycota</taxon>
        <taxon>Pezizomycotina</taxon>
        <taxon>Dothideomycetes</taxon>
        <taxon>Pleosporomycetidae</taxon>
        <taxon>Pleosporales</taxon>
        <taxon>Delitschiaceae</taxon>
        <taxon>Delitschia</taxon>
    </lineage>
</organism>
<comment type="function">
    <text evidence="10">Involved in nucleolar processing of pre-18S ribosomal RNA. Involved in ribosome biosynthesis.</text>
</comment>
<evidence type="ECO:0000256" key="9">
    <source>
        <dbReference type="ARBA" id="ARBA00023274"/>
    </source>
</evidence>
<comment type="subunit">
    <text evidence="3 11">Component of the ribosomal small subunit (SSU) processome.</text>
</comment>
<dbReference type="InterPro" id="IPR016024">
    <property type="entry name" value="ARM-type_fold"/>
</dbReference>
<dbReference type="InterPro" id="IPR012954">
    <property type="entry name" value="BP28_C_dom"/>
</dbReference>
<keyword evidence="5 11" id="KW-0690">Ribosome biogenesis</keyword>
<dbReference type="EMBL" id="ML993922">
    <property type="protein sequence ID" value="KAF2202853.1"/>
    <property type="molecule type" value="Genomic_DNA"/>
</dbReference>
<evidence type="ECO:0000256" key="7">
    <source>
        <dbReference type="ARBA" id="ARBA00022737"/>
    </source>
</evidence>
<evidence type="ECO:0000256" key="3">
    <source>
        <dbReference type="ARBA" id="ARBA00011399"/>
    </source>
</evidence>
<dbReference type="GO" id="GO:0000462">
    <property type="term" value="P:maturation of SSU-rRNA from tricistronic rRNA transcript (SSU-rRNA, 5.8S rRNA, LSU-rRNA)"/>
    <property type="evidence" value="ECO:0007669"/>
    <property type="project" value="TreeGrafter"/>
</dbReference>
<dbReference type="InterPro" id="IPR040191">
    <property type="entry name" value="UTP10"/>
</dbReference>
<dbReference type="GO" id="GO:0030686">
    <property type="term" value="C:90S preribosome"/>
    <property type="evidence" value="ECO:0007669"/>
    <property type="project" value="TreeGrafter"/>
</dbReference>
<evidence type="ECO:0000256" key="4">
    <source>
        <dbReference type="ARBA" id="ARBA00015399"/>
    </source>
</evidence>
<dbReference type="InterPro" id="IPR056473">
    <property type="entry name" value="HEAT_Utp10/HEAT1"/>
</dbReference>
<dbReference type="GO" id="GO:0045943">
    <property type="term" value="P:positive regulation of transcription by RNA polymerase I"/>
    <property type="evidence" value="ECO:0007669"/>
    <property type="project" value="TreeGrafter"/>
</dbReference>
<dbReference type="GO" id="GO:0030515">
    <property type="term" value="F:snoRNA binding"/>
    <property type="evidence" value="ECO:0007669"/>
    <property type="project" value="TreeGrafter"/>
</dbReference>
<evidence type="ECO:0000256" key="10">
    <source>
        <dbReference type="ARBA" id="ARBA00025076"/>
    </source>
</evidence>
<dbReference type="InterPro" id="IPR011989">
    <property type="entry name" value="ARM-like"/>
</dbReference>
<evidence type="ECO:0000256" key="8">
    <source>
        <dbReference type="ARBA" id="ARBA00023242"/>
    </source>
</evidence>
<dbReference type="Proteomes" id="UP000799536">
    <property type="component" value="Unassembled WGS sequence"/>
</dbReference>
<evidence type="ECO:0000313" key="13">
    <source>
        <dbReference type="EMBL" id="KAF2202853.1"/>
    </source>
</evidence>
<keyword evidence="9 11" id="KW-0687">Ribonucleoprotein</keyword>
<evidence type="ECO:0000256" key="6">
    <source>
        <dbReference type="ARBA" id="ARBA00022552"/>
    </source>
</evidence>
<keyword evidence="8 11" id="KW-0539">Nucleus</keyword>
<reference evidence="13" key="1">
    <citation type="journal article" date="2020" name="Stud. Mycol.">
        <title>101 Dothideomycetes genomes: a test case for predicting lifestyles and emergence of pathogens.</title>
        <authorList>
            <person name="Haridas S."/>
            <person name="Albert R."/>
            <person name="Binder M."/>
            <person name="Bloem J."/>
            <person name="Labutti K."/>
            <person name="Salamov A."/>
            <person name="Andreopoulos B."/>
            <person name="Baker S."/>
            <person name="Barry K."/>
            <person name="Bills G."/>
            <person name="Bluhm B."/>
            <person name="Cannon C."/>
            <person name="Castanera R."/>
            <person name="Culley D."/>
            <person name="Daum C."/>
            <person name="Ezra D."/>
            <person name="Gonzalez J."/>
            <person name="Henrissat B."/>
            <person name="Kuo A."/>
            <person name="Liang C."/>
            <person name="Lipzen A."/>
            <person name="Lutzoni F."/>
            <person name="Magnuson J."/>
            <person name="Mondo S."/>
            <person name="Nolan M."/>
            <person name="Ohm R."/>
            <person name="Pangilinan J."/>
            <person name="Park H.-J."/>
            <person name="Ramirez L."/>
            <person name="Alfaro M."/>
            <person name="Sun H."/>
            <person name="Tritt A."/>
            <person name="Yoshinaga Y."/>
            <person name="Zwiers L.-H."/>
            <person name="Turgeon B."/>
            <person name="Goodwin S."/>
            <person name="Spatafora J."/>
            <person name="Crous P."/>
            <person name="Grigoriev I."/>
        </authorList>
    </citation>
    <scope>NUCLEOTIDE SEQUENCE</scope>
    <source>
        <strain evidence="13">ATCC 74209</strain>
    </source>
</reference>
<dbReference type="OrthoDB" id="31183at2759"/>
<dbReference type="Pfam" id="PF23243">
    <property type="entry name" value="HEAT_HEATR1"/>
    <property type="match status" value="1"/>
</dbReference>
<proteinExistence type="inferred from homology"/>
<sequence>MTSLQKQLAAIAATTTHQLDLKAQKLAHGKSLLFEPRVAASQSFESIYLISYDGFRELCALDQRFVSFSTNLFSEQSKAEDRTQMSQKENDDLNSVVEAFLTLVGPRLLLKPAVKAVEWLIRRFRIHEYNTEMVILAFLQYHNMPIFQALLSILPADLPPTYRFLAPYVASLANPPRRTIVYTAANTPAFFSAFQGYALKVLKAGHHASSFLSFWAGVTTQAIDAILEYAQSGRKAVQDQRTEELLLRILPVLNECMKISNIPEALVGCYMIIIVLVTKSAFENKILDSLMEAVAYSQETDNLDSCLMCLAIIAEERSDVILPARVTHRLLRIPNLANGIGSLVGRCRVERLTLGCALGALEDVSTSVQNKKAFFSKVLEPKILYDTQISIISSAATRLSKQTGSPETQKEFLDFVISRCQTSAQIENGLTDSAQNGDEDTVMEDVDQIEYHTEPEPVPSLPTIEESSFLDPLPSRSFEEAALAFVQRASSNYNLDALLDLPQLRRKEAEKSALFLSFLVRVWCGPYPVPARQAALRSATALLKKSGKDIDFQLVIPYLLHGLSDASLPVRRSAAECIVVLAEASTGTGKPEKVWGSSDLYGKDSSKVTPLKAELLLKLLSILVTIMEECTMDPKYVSISISGLLSGTSVSKQASSNGSSSIKPAQRSSISAFLAAVAAVTPIVRVRLQLFSVFDFLAKHVTSVRIGTLLPAVRDWCLLSRQDVSSKCEKEKLDVAEAERGNLAILLPREPESIALLKDIICGNVNQDRQTLREAAFERLNAVWPSMKSELRLELATSLLDLALEDSDITSEVEKTSRIRARETLRAVRLSTAVLVTFLQSIPYGLRMPDVPPATKRRRTSHSEMARIDVQTPEETSRVLRRVTLVLELVEGSNPGEHPQLFKGLFSVLNELHVFKQQSGSSLVYLQSMILSSLLPIINTLKETQDAAEYRASIRADLLIDCIRNSSSPQVQNAALLMIASLASWEPELVLHNLMPIFTFMGTTLLRQKDDYSAHVVDQTISRVVPQLAASLRAKNRNFLAGVADLLFSFTAAFEHIPPHRRLKLFLQLATTLGPQDSLSAIIAILVDKYPESASQKKFVVELLIQFEPVVVLKALHGYLELVRDAVRPKRTVSDILFGLNEKQAGHIDTTIENLLSAFAELTKDSLLRKHVGKAFKITADSAEPRTIFASIVETTVQISQQVTTKPTLYEICGKALSSGLSLLPTVDLVKSAELLSTASNHPQVRAAAIKAIEMRTQKVPHNDNAATSAVLTFLPKIEELIQESQEIDLKLVALSCVDQIVERFGKKDTSAVMSMARVVSGPQSFANEDDRLRIMSLVCLASVVDVVDEEFISLLPTVLPVMFGYLEESITSGAKADLYKAIYGLLVTIVERIGFMFTVDHMEEALRLSLRSSASDFGDECAYSRQLFYQKMAEHLEAKSIFTAIKRTWPDAIKESIHAAQEELDLLLLTIETQTKPKLVKTSSVIFSLLLEVFDLRSQCSGQSKVSMDDVDHLEDTMIEAVISMTLKLNDATFRPFFVQLVDWLSASKKDRLSRATTFYRFLSAFFDKFKSIVTNYANHILEHASQTMQELSKSAENAELRESLLSALHKSFLHDQDGFWQSPTHYTTILAPLLSQLTPAYPSLDTLTSSVIPAITELAASASSLDNHREMNSILLKYMRSEHAHIRLASVKTEQSLTSRLGEEWLGLLAEMLPFISELREDDDELVERETQRWINSMEGILGEDLEGMLS</sequence>
<evidence type="ECO:0000256" key="11">
    <source>
        <dbReference type="RuleBase" id="RU367065"/>
    </source>
</evidence>
<evidence type="ECO:0000256" key="5">
    <source>
        <dbReference type="ARBA" id="ARBA00022517"/>
    </source>
</evidence>
<evidence type="ECO:0000313" key="14">
    <source>
        <dbReference type="Proteomes" id="UP000799536"/>
    </source>
</evidence>
<dbReference type="PANTHER" id="PTHR13457:SF1">
    <property type="entry name" value="HEAT REPEAT-CONTAINING PROTEIN 1"/>
    <property type="match status" value="1"/>
</dbReference>
<evidence type="ECO:0000256" key="1">
    <source>
        <dbReference type="ARBA" id="ARBA00004604"/>
    </source>
</evidence>
<gene>
    <name evidence="13" type="ORF">GQ43DRAFT_479562</name>
</gene>
<dbReference type="InterPro" id="IPR022125">
    <property type="entry name" value="U3snoRNP10_N"/>
</dbReference>
<comment type="similarity">
    <text evidence="2 11">Belongs to the HEATR1/UTP10 family.</text>
</comment>
<name>A0A9P4MX59_9PLEO</name>
<feature type="domain" description="BP28 C-terminal" evidence="12">
    <location>
        <begin position="1477"/>
        <end position="1621"/>
    </location>
</feature>
<comment type="subcellular location">
    <subcellularLocation>
        <location evidence="1 11">Nucleus</location>
        <location evidence="1 11">Nucleolus</location>
    </subcellularLocation>
</comment>
<keyword evidence="7" id="KW-0677">Repeat</keyword>
<dbReference type="Pfam" id="PF02985">
    <property type="entry name" value="HEAT"/>
    <property type="match status" value="1"/>
</dbReference>
<dbReference type="SUPFAM" id="SSF48371">
    <property type="entry name" value="ARM repeat"/>
    <property type="match status" value="2"/>
</dbReference>
<dbReference type="Pfam" id="PF08146">
    <property type="entry name" value="BP28CT"/>
    <property type="match status" value="1"/>
</dbReference>
<comment type="caution">
    <text evidence="13">The sequence shown here is derived from an EMBL/GenBank/DDBJ whole genome shotgun (WGS) entry which is preliminary data.</text>
</comment>
<accession>A0A9P4MX59</accession>
<dbReference type="GO" id="GO:0034455">
    <property type="term" value="C:t-UTP complex"/>
    <property type="evidence" value="ECO:0007669"/>
    <property type="project" value="TreeGrafter"/>
</dbReference>